<dbReference type="EMBL" id="MHKI01000012">
    <property type="protein sequence ID" value="OGY87106.1"/>
    <property type="molecule type" value="Genomic_DNA"/>
</dbReference>
<name>A0A1G2BEK5_9BACT</name>
<sequence>MKKHVYLGTAFVVALCALGAGCSSSSTSTNTTSNTNQAVANVNTNTTDTTNTAAFNAKANNSAILSDAYGQWANGATASTQYGSEDWSAKQATNTPDVTEYGDDSNAWAPAEKNKGTETLELTYAKAVYVNGVRIRESSGSGAVSAVELKDIDGNYHSIWSGIDTTKELNYFQIPVTTTTYKVNGVRITFDTTLLPEDWVEVDAVQLVGK</sequence>
<proteinExistence type="predicted"/>
<keyword evidence="2" id="KW-0732">Signal</keyword>
<protein>
    <recommendedName>
        <fullName evidence="3">Pappalysin-1 SD scarf domain-containing protein</fullName>
    </recommendedName>
</protein>
<feature type="signal peptide" evidence="2">
    <location>
        <begin position="1"/>
        <end position="19"/>
    </location>
</feature>
<feature type="domain" description="Pappalysin-1 SD scarf" evidence="3">
    <location>
        <begin position="68"/>
        <end position="209"/>
    </location>
</feature>
<feature type="region of interest" description="Disordered" evidence="1">
    <location>
        <begin position="83"/>
        <end position="110"/>
    </location>
</feature>
<reference evidence="4 5" key="1">
    <citation type="journal article" date="2016" name="Nat. Commun.">
        <title>Thousands of microbial genomes shed light on interconnected biogeochemical processes in an aquifer system.</title>
        <authorList>
            <person name="Anantharaman K."/>
            <person name="Brown C.T."/>
            <person name="Hug L.A."/>
            <person name="Sharon I."/>
            <person name="Castelle C.J."/>
            <person name="Probst A.J."/>
            <person name="Thomas B.C."/>
            <person name="Singh A."/>
            <person name="Wilkins M.J."/>
            <person name="Karaoz U."/>
            <person name="Brodie E.L."/>
            <person name="Williams K.H."/>
            <person name="Hubbard S.S."/>
            <person name="Banfield J.F."/>
        </authorList>
    </citation>
    <scope>NUCLEOTIDE SEQUENCE [LARGE SCALE GENOMIC DNA]</scope>
</reference>
<organism evidence="4 5">
    <name type="scientific">Candidatus Kerfeldbacteria bacterium RIFOXYB2_FULL_38_14</name>
    <dbReference type="NCBI Taxonomy" id="1798547"/>
    <lineage>
        <taxon>Bacteria</taxon>
        <taxon>Candidatus Kerfeldiibacteriota</taxon>
    </lineage>
</organism>
<dbReference type="InterPro" id="IPR058897">
    <property type="entry name" value="PAPPA_SD_C"/>
</dbReference>
<dbReference type="Proteomes" id="UP000176420">
    <property type="component" value="Unassembled WGS sequence"/>
</dbReference>
<comment type="caution">
    <text evidence="4">The sequence shown here is derived from an EMBL/GenBank/DDBJ whole genome shotgun (WGS) entry which is preliminary data.</text>
</comment>
<feature type="chain" id="PRO_5009582046" description="Pappalysin-1 SD scarf domain-containing protein" evidence="2">
    <location>
        <begin position="20"/>
        <end position="210"/>
    </location>
</feature>
<dbReference type="Pfam" id="PF25900">
    <property type="entry name" value="PAPPA"/>
    <property type="match status" value="1"/>
</dbReference>
<dbReference type="AlphaFoldDB" id="A0A1G2BEK5"/>
<gene>
    <name evidence="4" type="ORF">A2319_02785</name>
</gene>
<evidence type="ECO:0000256" key="2">
    <source>
        <dbReference type="SAM" id="SignalP"/>
    </source>
</evidence>
<evidence type="ECO:0000313" key="4">
    <source>
        <dbReference type="EMBL" id="OGY87106.1"/>
    </source>
</evidence>
<evidence type="ECO:0000313" key="5">
    <source>
        <dbReference type="Proteomes" id="UP000176420"/>
    </source>
</evidence>
<dbReference type="PROSITE" id="PS51257">
    <property type="entry name" value="PROKAR_LIPOPROTEIN"/>
    <property type="match status" value="1"/>
</dbReference>
<accession>A0A1G2BEK5</accession>
<evidence type="ECO:0000256" key="1">
    <source>
        <dbReference type="SAM" id="MobiDB-lite"/>
    </source>
</evidence>
<evidence type="ECO:0000259" key="3">
    <source>
        <dbReference type="Pfam" id="PF25900"/>
    </source>
</evidence>